<gene>
    <name evidence="2" type="primary">Tbc1d15</name>
    <name evidence="2" type="ORF">CR513_52325</name>
</gene>
<dbReference type="PANTHER" id="PTHR22957">
    <property type="entry name" value="TBC1 DOMAIN FAMILY MEMBER GTPASE-ACTIVATING PROTEIN"/>
    <property type="match status" value="1"/>
</dbReference>
<evidence type="ECO:0000313" key="3">
    <source>
        <dbReference type="Proteomes" id="UP000257109"/>
    </source>
</evidence>
<accession>A0A371ERG7</accession>
<evidence type="ECO:0000259" key="1">
    <source>
        <dbReference type="PROSITE" id="PS50086"/>
    </source>
</evidence>
<dbReference type="STRING" id="157652.A0A371ERG7"/>
<protein>
    <submittedName>
        <fullName evidence="2">TBC1 domain family member 15</fullName>
    </submittedName>
</protein>
<evidence type="ECO:0000313" key="2">
    <source>
        <dbReference type="EMBL" id="RDX68650.1"/>
    </source>
</evidence>
<sequence>MIGCDGLFEILMKSSGTTELNAFYPIKPECQAEVPTTRFKPRAGKTLSQRRWQASFSEDGHLDIAKVLRRIQRGGVHPSIKGEVWEFLLGCYDPNSTLEERNELKQRRRGQYDMWKAECQKMVPAIGTGKFITTPLISEDGEPTDPSLIGVRTLDSKVLQWMQLLHQIGLDVHRTDRALVFYETEENQAKLWDVLSVYAWLDNDIGYVQGMNDICSPLIMLVENEADCYWCFDRAMRRMRENFRCSASSMGVQSQLSTLSQIIKTVDPKLHTHLEDLDGGEYLFAFRMLMVLFRREFSFADTLYLWELMWAMEYNPNIFIKYEDPEKAKGPSPTSDKLLKQYGKFERKNVKTGHTEETSALSVFLVASVLEIKNRRILTEAKGVDDVVKILGDITSNLDAKKACTEALKIQKKYLSKAKKA</sequence>
<proteinExistence type="predicted"/>
<feature type="domain" description="Rab-GAP TBC" evidence="1">
    <location>
        <begin position="75"/>
        <end position="313"/>
    </location>
</feature>
<dbReference type="AlphaFoldDB" id="A0A371ERG7"/>
<organism evidence="2 3">
    <name type="scientific">Mucuna pruriens</name>
    <name type="common">Velvet bean</name>
    <name type="synonym">Dolichos pruriens</name>
    <dbReference type="NCBI Taxonomy" id="157652"/>
    <lineage>
        <taxon>Eukaryota</taxon>
        <taxon>Viridiplantae</taxon>
        <taxon>Streptophyta</taxon>
        <taxon>Embryophyta</taxon>
        <taxon>Tracheophyta</taxon>
        <taxon>Spermatophyta</taxon>
        <taxon>Magnoliopsida</taxon>
        <taxon>eudicotyledons</taxon>
        <taxon>Gunneridae</taxon>
        <taxon>Pentapetalae</taxon>
        <taxon>rosids</taxon>
        <taxon>fabids</taxon>
        <taxon>Fabales</taxon>
        <taxon>Fabaceae</taxon>
        <taxon>Papilionoideae</taxon>
        <taxon>50 kb inversion clade</taxon>
        <taxon>NPAAA clade</taxon>
        <taxon>indigoferoid/millettioid clade</taxon>
        <taxon>Phaseoleae</taxon>
        <taxon>Mucuna</taxon>
    </lineage>
</organism>
<dbReference type="FunFam" id="1.10.8.270:FF:000021">
    <property type="entry name" value="Ypt/Rab-GAP domain of gyp1p superfamily protein"/>
    <property type="match status" value="1"/>
</dbReference>
<keyword evidence="3" id="KW-1185">Reference proteome</keyword>
<dbReference type="PANTHER" id="PTHR22957:SF533">
    <property type="entry name" value="TBC1 DOMAIN FAMILY MEMBER 15-LIKE ISOFORM X1"/>
    <property type="match status" value="1"/>
</dbReference>
<dbReference type="SUPFAM" id="SSF47923">
    <property type="entry name" value="Ypt/Rab-GAP domain of gyp1p"/>
    <property type="match status" value="2"/>
</dbReference>
<dbReference type="GO" id="GO:0005096">
    <property type="term" value="F:GTPase activator activity"/>
    <property type="evidence" value="ECO:0007669"/>
    <property type="project" value="TreeGrafter"/>
</dbReference>
<dbReference type="InterPro" id="IPR000195">
    <property type="entry name" value="Rab-GAP-TBC_dom"/>
</dbReference>
<reference evidence="2" key="1">
    <citation type="submission" date="2018-05" db="EMBL/GenBank/DDBJ databases">
        <title>Draft genome of Mucuna pruriens seed.</title>
        <authorList>
            <person name="Nnadi N.E."/>
            <person name="Vos R."/>
            <person name="Hasami M.H."/>
            <person name="Devisetty U.K."/>
            <person name="Aguiy J.C."/>
        </authorList>
    </citation>
    <scope>NUCLEOTIDE SEQUENCE [LARGE SCALE GENOMIC DNA]</scope>
    <source>
        <strain evidence="2">JCA_2017</strain>
    </source>
</reference>
<dbReference type="SMART" id="SM00164">
    <property type="entry name" value="TBC"/>
    <property type="match status" value="1"/>
</dbReference>
<dbReference type="Gene3D" id="1.10.472.80">
    <property type="entry name" value="Ypt/Rab-GAP domain of gyp1p, domain 3"/>
    <property type="match status" value="1"/>
</dbReference>
<dbReference type="Pfam" id="PF00566">
    <property type="entry name" value="RabGAP-TBC"/>
    <property type="match status" value="1"/>
</dbReference>
<dbReference type="Proteomes" id="UP000257109">
    <property type="component" value="Unassembled WGS sequence"/>
</dbReference>
<dbReference type="EMBL" id="QJKJ01012443">
    <property type="protein sequence ID" value="RDX68650.1"/>
    <property type="molecule type" value="Genomic_DNA"/>
</dbReference>
<dbReference type="InterPro" id="IPR035969">
    <property type="entry name" value="Rab-GAP_TBC_sf"/>
</dbReference>
<name>A0A371ERG7_MUCPR</name>
<dbReference type="OrthoDB" id="10264062at2759"/>
<dbReference type="PROSITE" id="PS50086">
    <property type="entry name" value="TBC_RABGAP"/>
    <property type="match status" value="1"/>
</dbReference>
<comment type="caution">
    <text evidence="2">The sequence shown here is derived from an EMBL/GenBank/DDBJ whole genome shotgun (WGS) entry which is preliminary data.</text>
</comment>
<dbReference type="Gene3D" id="1.10.8.270">
    <property type="entry name" value="putative rabgap domain of human tbc1 domain family member 14 like domains"/>
    <property type="match status" value="1"/>
</dbReference>